<dbReference type="AlphaFoldDB" id="A0A221JXV7"/>
<dbReference type="OrthoDB" id="7726368at2"/>
<dbReference type="KEGG" id="spse:SULPSESMR1_00641"/>
<dbReference type="Proteomes" id="UP000199754">
    <property type="component" value="Chromosome"/>
</dbReference>
<dbReference type="RefSeq" id="WP_089419531.1">
    <property type="nucleotide sequence ID" value="NZ_CP022415.1"/>
</dbReference>
<proteinExistence type="predicted"/>
<protein>
    <submittedName>
        <fullName evidence="2">Uncharacterized protein</fullName>
    </submittedName>
</protein>
<sequence length="101" mass="10935">MSAPIHSLDLTTSDFDMIESALETQEKILAVQARAGGDAANDRLTALRSVMRRLRRQRRQPAVSLSWGSIARGLFCNKNAAPSTERRTDVAGGCLGYSSPS</sequence>
<reference evidence="2 3" key="1">
    <citation type="submission" date="2017-07" db="EMBL/GenBank/DDBJ databases">
        <title>Genome Sequence of Sulfitobacter pseudonitzschiae Strain SMR1 Isolated from a culture of the Diatom Skeletonema marinoi.</title>
        <authorList>
            <person name="Topel M."/>
            <person name="Pinder M.I.M."/>
            <person name="Johansson O.N."/>
            <person name="Kourtchenko O."/>
            <person name="Godhe A."/>
            <person name="Clarke A.K."/>
        </authorList>
    </citation>
    <scope>NUCLEOTIDE SEQUENCE [LARGE SCALE GENOMIC DNA]</scope>
    <source>
        <strain evidence="2 3">SMR1</strain>
    </source>
</reference>
<feature type="region of interest" description="Disordered" evidence="1">
    <location>
        <begin position="82"/>
        <end position="101"/>
    </location>
</feature>
<organism evidence="2 3">
    <name type="scientific">Pseudosulfitobacter pseudonitzschiae</name>
    <dbReference type="NCBI Taxonomy" id="1402135"/>
    <lineage>
        <taxon>Bacteria</taxon>
        <taxon>Pseudomonadati</taxon>
        <taxon>Pseudomonadota</taxon>
        <taxon>Alphaproteobacteria</taxon>
        <taxon>Rhodobacterales</taxon>
        <taxon>Roseobacteraceae</taxon>
        <taxon>Pseudosulfitobacter</taxon>
    </lineage>
</organism>
<gene>
    <name evidence="2" type="ORF">SULPSESMR1_00641</name>
</gene>
<evidence type="ECO:0000313" key="2">
    <source>
        <dbReference type="EMBL" id="ASM71473.1"/>
    </source>
</evidence>
<evidence type="ECO:0000313" key="3">
    <source>
        <dbReference type="Proteomes" id="UP000199754"/>
    </source>
</evidence>
<accession>A0A221JXV7</accession>
<name>A0A221JXV7_9RHOB</name>
<evidence type="ECO:0000256" key="1">
    <source>
        <dbReference type="SAM" id="MobiDB-lite"/>
    </source>
</evidence>
<dbReference type="EMBL" id="CP022415">
    <property type="protein sequence ID" value="ASM71473.1"/>
    <property type="molecule type" value="Genomic_DNA"/>
</dbReference>
<keyword evidence="3" id="KW-1185">Reference proteome</keyword>